<name>A0A8S9UCC3_PHYIN</name>
<gene>
    <name evidence="2" type="ORF">GN958_ATG12664</name>
    <name evidence="1" type="ORF">GN958_ATG13663</name>
</gene>
<evidence type="ECO:0000313" key="3">
    <source>
        <dbReference type="Proteomes" id="UP000704712"/>
    </source>
</evidence>
<organism evidence="1 3">
    <name type="scientific">Phytophthora infestans</name>
    <name type="common">Potato late blight agent</name>
    <name type="synonym">Botrytis infestans</name>
    <dbReference type="NCBI Taxonomy" id="4787"/>
    <lineage>
        <taxon>Eukaryota</taxon>
        <taxon>Sar</taxon>
        <taxon>Stramenopiles</taxon>
        <taxon>Oomycota</taxon>
        <taxon>Peronosporomycetes</taxon>
        <taxon>Peronosporales</taxon>
        <taxon>Peronosporaceae</taxon>
        <taxon>Phytophthora</taxon>
    </lineage>
</organism>
<evidence type="ECO:0000313" key="2">
    <source>
        <dbReference type="EMBL" id="KAF4138147.1"/>
    </source>
</evidence>
<protein>
    <submittedName>
        <fullName evidence="1">Uncharacterized protein</fullName>
    </submittedName>
</protein>
<accession>A0A8S9UCC3</accession>
<evidence type="ECO:0000313" key="1">
    <source>
        <dbReference type="EMBL" id="KAF4137147.1"/>
    </source>
</evidence>
<dbReference type="Gene3D" id="2.170.210.20">
    <property type="entry name" value="Spindle assembly abnormal protein 6, N-terminal domain"/>
    <property type="match status" value="1"/>
</dbReference>
<reference evidence="1" key="1">
    <citation type="submission" date="2020-03" db="EMBL/GenBank/DDBJ databases">
        <title>Hybrid Assembly of Korean Phytophthora infestans isolates.</title>
        <authorList>
            <person name="Prokchorchik M."/>
            <person name="Lee Y."/>
            <person name="Seo J."/>
            <person name="Cho J.-H."/>
            <person name="Park Y.-E."/>
            <person name="Jang D.-C."/>
            <person name="Im J.-S."/>
            <person name="Choi J.-G."/>
            <person name="Park H.-J."/>
            <person name="Lee G.-B."/>
            <person name="Lee Y.-G."/>
            <person name="Hong S.-Y."/>
            <person name="Cho K."/>
            <person name="Sohn K.H."/>
        </authorList>
    </citation>
    <scope>NUCLEOTIDE SEQUENCE</scope>
    <source>
        <strain evidence="1">KR_2_A2</strain>
    </source>
</reference>
<proteinExistence type="predicted"/>
<dbReference type="EMBL" id="JAACNO010001857">
    <property type="protein sequence ID" value="KAF4137147.1"/>
    <property type="molecule type" value="Genomic_DNA"/>
</dbReference>
<sequence>MEENDREALLFDRSTQTATRSCCHSPFVCSWACACVSRYPLFYKAFFQKIIFPAAIAKNQKERVMRVEITDDNGAYPYLLYLQSVKEEEFHERKAQQRSLVDLPPS</sequence>
<dbReference type="AlphaFoldDB" id="A0A8S9UCC3"/>
<dbReference type="EMBL" id="JAACNO010001734">
    <property type="protein sequence ID" value="KAF4138147.1"/>
    <property type="molecule type" value="Genomic_DNA"/>
</dbReference>
<dbReference type="InterPro" id="IPR038558">
    <property type="entry name" value="SAS-6_N_sf"/>
</dbReference>
<comment type="caution">
    <text evidence="1">The sequence shown here is derived from an EMBL/GenBank/DDBJ whole genome shotgun (WGS) entry which is preliminary data.</text>
</comment>
<dbReference type="PROSITE" id="PS51257">
    <property type="entry name" value="PROKAR_LIPOPROTEIN"/>
    <property type="match status" value="1"/>
</dbReference>
<dbReference type="Proteomes" id="UP000704712">
    <property type="component" value="Unassembled WGS sequence"/>
</dbReference>